<dbReference type="EMBL" id="CP046640">
    <property type="protein sequence ID" value="QTL97910.1"/>
    <property type="molecule type" value="Genomic_DNA"/>
</dbReference>
<dbReference type="Gene3D" id="1.10.260.40">
    <property type="entry name" value="lambda repressor-like DNA-binding domains"/>
    <property type="match status" value="1"/>
</dbReference>
<dbReference type="SUPFAM" id="SSF47413">
    <property type="entry name" value="lambda repressor-like DNA-binding domains"/>
    <property type="match status" value="1"/>
</dbReference>
<evidence type="ECO:0000259" key="3">
    <source>
        <dbReference type="PROSITE" id="PS50943"/>
    </source>
</evidence>
<feature type="domain" description="HTH cro/C1-type" evidence="3">
    <location>
        <begin position="9"/>
        <end position="61"/>
    </location>
</feature>
<evidence type="ECO:0000256" key="2">
    <source>
        <dbReference type="SAM" id="Coils"/>
    </source>
</evidence>
<dbReference type="Proteomes" id="UP000665020">
    <property type="component" value="Chromosome"/>
</dbReference>
<dbReference type="GO" id="GO:0003677">
    <property type="term" value="F:DNA binding"/>
    <property type="evidence" value="ECO:0007669"/>
    <property type="project" value="UniProtKB-KW"/>
</dbReference>
<dbReference type="Pfam" id="PF01381">
    <property type="entry name" value="HTH_3"/>
    <property type="match status" value="1"/>
</dbReference>
<reference evidence="4" key="1">
    <citation type="submission" date="2019-12" db="EMBL/GenBank/DDBJ databases">
        <authorList>
            <person name="zhang j."/>
            <person name="sun C.M."/>
        </authorList>
    </citation>
    <scope>NUCLEOTIDE SEQUENCE</scope>
    <source>
        <strain evidence="4">NS-1</strain>
    </source>
</reference>
<dbReference type="KEGG" id="ifn:GM661_07900"/>
<protein>
    <submittedName>
        <fullName evidence="4">Helix-turn-helix domain-containing protein</fullName>
    </submittedName>
</protein>
<dbReference type="AlphaFoldDB" id="A0A8A7K9K7"/>
<dbReference type="InterPro" id="IPR001387">
    <property type="entry name" value="Cro/C1-type_HTH"/>
</dbReference>
<evidence type="ECO:0000256" key="1">
    <source>
        <dbReference type="ARBA" id="ARBA00023125"/>
    </source>
</evidence>
<gene>
    <name evidence="4" type="ORF">GM661_07900</name>
</gene>
<dbReference type="SMART" id="SM00530">
    <property type="entry name" value="HTH_XRE"/>
    <property type="match status" value="1"/>
</dbReference>
<keyword evidence="2" id="KW-0175">Coiled coil</keyword>
<accession>A0A8A7K9K7</accession>
<sequence>MTLGKRICKLRKKNGLKQEDLGKKLKVVKSTISLYENDVNIPDINKIKKLAEIFEVSLEYLLFGKKQSDLINKLRNLTENNSELENLLSCLADRKDLLQLLQETKSLSPGEIEKLIRIIKIVKEKP</sequence>
<name>A0A8A7K9K7_9FIRM</name>
<dbReference type="RefSeq" id="WP_230869516.1">
    <property type="nucleotide sequence ID" value="NZ_CP046640.1"/>
</dbReference>
<proteinExistence type="predicted"/>
<organism evidence="4 5">
    <name type="scientific">Iocasia fonsfrigidae</name>
    <dbReference type="NCBI Taxonomy" id="2682810"/>
    <lineage>
        <taxon>Bacteria</taxon>
        <taxon>Bacillati</taxon>
        <taxon>Bacillota</taxon>
        <taxon>Clostridia</taxon>
        <taxon>Halanaerobiales</taxon>
        <taxon>Halanaerobiaceae</taxon>
        <taxon>Iocasia</taxon>
    </lineage>
</organism>
<dbReference type="InterPro" id="IPR010982">
    <property type="entry name" value="Lambda_DNA-bd_dom_sf"/>
</dbReference>
<keyword evidence="1" id="KW-0238">DNA-binding</keyword>
<evidence type="ECO:0000313" key="4">
    <source>
        <dbReference type="EMBL" id="QTL97910.1"/>
    </source>
</evidence>
<dbReference type="PANTHER" id="PTHR46558:SF13">
    <property type="entry name" value="HTH-TYPE TRANSCRIPTIONAL REGULATOR IMMR"/>
    <property type="match status" value="1"/>
</dbReference>
<feature type="coiled-coil region" evidence="2">
    <location>
        <begin position="67"/>
        <end position="94"/>
    </location>
</feature>
<evidence type="ECO:0000313" key="5">
    <source>
        <dbReference type="Proteomes" id="UP000665020"/>
    </source>
</evidence>
<dbReference type="PANTHER" id="PTHR46558">
    <property type="entry name" value="TRACRIPTIONAL REGULATORY PROTEIN-RELATED-RELATED"/>
    <property type="match status" value="1"/>
</dbReference>
<dbReference type="CDD" id="cd00093">
    <property type="entry name" value="HTH_XRE"/>
    <property type="match status" value="1"/>
</dbReference>
<keyword evidence="5" id="KW-1185">Reference proteome</keyword>
<dbReference type="PROSITE" id="PS50943">
    <property type="entry name" value="HTH_CROC1"/>
    <property type="match status" value="1"/>
</dbReference>